<feature type="transmembrane region" description="Helical" evidence="1">
    <location>
        <begin position="12"/>
        <end position="36"/>
    </location>
</feature>
<proteinExistence type="predicted"/>
<evidence type="ECO:0000256" key="1">
    <source>
        <dbReference type="SAM" id="Phobius"/>
    </source>
</evidence>
<dbReference type="HOGENOM" id="CLU_3303044_0_0_9"/>
<keyword evidence="1" id="KW-0472">Membrane</keyword>
<protein>
    <submittedName>
        <fullName evidence="2">Uncharacterized protein</fullName>
    </submittedName>
</protein>
<keyword evidence="1" id="KW-1133">Transmembrane helix</keyword>
<accession>D9QSM8</accession>
<dbReference type="AlphaFoldDB" id="D9QSM8"/>
<name>D9QSM8_ACEAZ</name>
<dbReference type="EMBL" id="CP002105">
    <property type="protein sequence ID" value="ADL13491.1"/>
    <property type="molecule type" value="Genomic_DNA"/>
</dbReference>
<evidence type="ECO:0000313" key="2">
    <source>
        <dbReference type="EMBL" id="ADL13491.1"/>
    </source>
</evidence>
<gene>
    <name evidence="2" type="ordered locus">Acear_1994</name>
</gene>
<dbReference type="Proteomes" id="UP000001661">
    <property type="component" value="Chromosome"/>
</dbReference>
<evidence type="ECO:0000313" key="3">
    <source>
        <dbReference type="Proteomes" id="UP000001661"/>
    </source>
</evidence>
<organism evidence="2 3">
    <name type="scientific">Acetohalobium arabaticum (strain ATCC 49924 / DSM 5501 / Z-7288)</name>
    <dbReference type="NCBI Taxonomy" id="574087"/>
    <lineage>
        <taxon>Bacteria</taxon>
        <taxon>Bacillati</taxon>
        <taxon>Bacillota</taxon>
        <taxon>Clostridia</taxon>
        <taxon>Halanaerobiales</taxon>
        <taxon>Halobacteroidaceae</taxon>
        <taxon>Acetohalobium</taxon>
    </lineage>
</organism>
<keyword evidence="1" id="KW-0812">Transmembrane</keyword>
<dbReference type="KEGG" id="aar:Acear_1994"/>
<reference evidence="2 3" key="1">
    <citation type="journal article" date="2010" name="Stand. Genomic Sci.">
        <title>Complete genome sequence of Acetohalobium arabaticum type strain (Z-7288).</title>
        <authorList>
            <person name="Sikorski J."/>
            <person name="Lapidus A."/>
            <person name="Chertkov O."/>
            <person name="Lucas S."/>
            <person name="Copeland A."/>
            <person name="Glavina Del Rio T."/>
            <person name="Nolan M."/>
            <person name="Tice H."/>
            <person name="Cheng J.F."/>
            <person name="Han C."/>
            <person name="Brambilla E."/>
            <person name="Pitluck S."/>
            <person name="Liolios K."/>
            <person name="Ivanova N."/>
            <person name="Mavromatis K."/>
            <person name="Mikhailova N."/>
            <person name="Pati A."/>
            <person name="Bruce D."/>
            <person name="Detter C."/>
            <person name="Tapia R."/>
            <person name="Goodwin L."/>
            <person name="Chen A."/>
            <person name="Palaniappan K."/>
            <person name="Land M."/>
            <person name="Hauser L."/>
            <person name="Chang Y.J."/>
            <person name="Jeffries C.D."/>
            <person name="Rohde M."/>
            <person name="Goker M."/>
            <person name="Spring S."/>
            <person name="Woyke T."/>
            <person name="Bristow J."/>
            <person name="Eisen J.A."/>
            <person name="Markowitz V."/>
            <person name="Hugenholtz P."/>
            <person name="Kyrpides N.C."/>
            <person name="Klenk H.P."/>
        </authorList>
    </citation>
    <scope>NUCLEOTIDE SEQUENCE [LARGE SCALE GENOMIC DNA]</scope>
    <source>
        <strain evidence="3">ATCC 49924 / DSM 5501 / Z-7288</strain>
    </source>
</reference>
<keyword evidence="3" id="KW-1185">Reference proteome</keyword>
<sequence length="39" mass="4230">MSGYDRDFCGCGCYVELILVVFLISCLCRGGAFGIFDAD</sequence>